<organism evidence="10 11">
    <name type="scientific">Syntrophotalea acetylenivorans</name>
    <dbReference type="NCBI Taxonomy" id="1842532"/>
    <lineage>
        <taxon>Bacteria</taxon>
        <taxon>Pseudomonadati</taxon>
        <taxon>Thermodesulfobacteriota</taxon>
        <taxon>Desulfuromonadia</taxon>
        <taxon>Desulfuromonadales</taxon>
        <taxon>Syntrophotaleaceae</taxon>
        <taxon>Syntrophotalea</taxon>
    </lineage>
</organism>
<dbReference type="GO" id="GO:0005886">
    <property type="term" value="C:plasma membrane"/>
    <property type="evidence" value="ECO:0007669"/>
    <property type="project" value="UniProtKB-SubCell"/>
</dbReference>
<gene>
    <name evidence="10" type="ORF">A7E78_01530</name>
</gene>
<feature type="transmembrane region" description="Helical" evidence="8">
    <location>
        <begin position="404"/>
        <end position="422"/>
    </location>
</feature>
<keyword evidence="5 8" id="KW-0812">Transmembrane</keyword>
<dbReference type="STRING" id="1842532.A7E78_01530"/>
<feature type="transmembrane region" description="Helical" evidence="8">
    <location>
        <begin position="15"/>
        <end position="36"/>
    </location>
</feature>
<dbReference type="InterPro" id="IPR038731">
    <property type="entry name" value="RgtA/B/C-like"/>
</dbReference>
<feature type="transmembrane region" description="Helical" evidence="8">
    <location>
        <begin position="178"/>
        <end position="196"/>
    </location>
</feature>
<dbReference type="PANTHER" id="PTHR33908:SF11">
    <property type="entry name" value="MEMBRANE PROTEIN"/>
    <property type="match status" value="1"/>
</dbReference>
<accession>A0A1L3GL37</accession>
<evidence type="ECO:0000259" key="9">
    <source>
        <dbReference type="Pfam" id="PF13231"/>
    </source>
</evidence>
<dbReference type="InterPro" id="IPR050297">
    <property type="entry name" value="LipidA_mod_glycosyltrf_83"/>
</dbReference>
<evidence type="ECO:0000256" key="8">
    <source>
        <dbReference type="SAM" id="Phobius"/>
    </source>
</evidence>
<evidence type="ECO:0000256" key="3">
    <source>
        <dbReference type="ARBA" id="ARBA00022676"/>
    </source>
</evidence>
<feature type="transmembrane region" description="Helical" evidence="8">
    <location>
        <begin position="152"/>
        <end position="172"/>
    </location>
</feature>
<feature type="transmembrane region" description="Helical" evidence="8">
    <location>
        <begin position="98"/>
        <end position="118"/>
    </location>
</feature>
<dbReference type="PANTHER" id="PTHR33908">
    <property type="entry name" value="MANNOSYLTRANSFERASE YKCB-RELATED"/>
    <property type="match status" value="1"/>
</dbReference>
<reference evidence="10 11" key="1">
    <citation type="journal article" date="2017" name="Genome Announc.">
        <title>Complete Genome Sequences of Two Acetylene-Fermenting Pelobacter acetylenicus Strains.</title>
        <authorList>
            <person name="Sutton J.M."/>
            <person name="Baesman S.M."/>
            <person name="Fierst J.L."/>
            <person name="Poret-Peterson A.T."/>
            <person name="Oremland R.S."/>
            <person name="Dunlap D.S."/>
            <person name="Akob D.M."/>
        </authorList>
    </citation>
    <scope>NUCLEOTIDE SEQUENCE [LARGE SCALE GENOMIC DNA]</scope>
    <source>
        <strain evidence="10 11">SFB93</strain>
    </source>
</reference>
<evidence type="ECO:0000313" key="11">
    <source>
        <dbReference type="Proteomes" id="UP000182517"/>
    </source>
</evidence>
<sequence length="502" mass="57080">MLFMKFLSHLNVKGILFTVILVAVALRCLMPAYLVIHQKPYRKYMISSSATWDMLAMSVAVAKGEGFHLEYLPYVQKELKLYSPPLNKLQRQPNDRPFYFDKGGVGQVIVSSAVFFALNQVNVPAVQFVQGVIDSLGCLLIFLILRIFSSRVVSLLGAALYAVWPASIFYSYHLMSEAYVPVTLLAAGLFFIKAVQNWRWQDILFGGVFVGLSFSFRLDNILVLPFYMAFMLLVGPERWKVRICNAGLVFLGCVLGLLPFSQMIPQDANKPSNVGVALYNSLAEYPANYKGLRFFHDKSATEHGIQKAQEYMGNDAVFDSLYALSQNPMVPGFFRPMKDSHLVTLAYIREVIWGKPVLFISRVISRTIAYFPANPFVGCIAYFWESPRGTSTMRNYRFSETFQLFKYFDFILFFSFCGGVWCSRKKTALLSLFCIYLGVLLSHVLLGGGEVLFRNDQEYIYLDPRYMLGMVTLWPIFIATFLGKILEVLRVNKPALSEYEAQ</sequence>
<comment type="subcellular location">
    <subcellularLocation>
        <location evidence="1">Cell membrane</location>
        <topology evidence="1">Multi-pass membrane protein</topology>
    </subcellularLocation>
</comment>
<evidence type="ECO:0000256" key="5">
    <source>
        <dbReference type="ARBA" id="ARBA00022692"/>
    </source>
</evidence>
<proteinExistence type="predicted"/>
<evidence type="ECO:0000256" key="6">
    <source>
        <dbReference type="ARBA" id="ARBA00022989"/>
    </source>
</evidence>
<dbReference type="Proteomes" id="UP000182517">
    <property type="component" value="Chromosome"/>
</dbReference>
<keyword evidence="6 8" id="KW-1133">Transmembrane helix</keyword>
<feature type="transmembrane region" description="Helical" evidence="8">
    <location>
        <begin position="429"/>
        <end position="446"/>
    </location>
</feature>
<feature type="transmembrane region" description="Helical" evidence="8">
    <location>
        <begin position="124"/>
        <end position="145"/>
    </location>
</feature>
<keyword evidence="11" id="KW-1185">Reference proteome</keyword>
<evidence type="ECO:0000256" key="2">
    <source>
        <dbReference type="ARBA" id="ARBA00022475"/>
    </source>
</evidence>
<feature type="transmembrane region" description="Helical" evidence="8">
    <location>
        <begin position="466"/>
        <end position="486"/>
    </location>
</feature>
<feature type="transmembrane region" description="Helical" evidence="8">
    <location>
        <begin position="363"/>
        <end position="384"/>
    </location>
</feature>
<keyword evidence="4" id="KW-0808">Transferase</keyword>
<protein>
    <recommendedName>
        <fullName evidence="9">Glycosyltransferase RgtA/B/C/D-like domain-containing protein</fullName>
    </recommendedName>
</protein>
<name>A0A1L3GL37_9BACT</name>
<keyword evidence="7 8" id="KW-0472">Membrane</keyword>
<evidence type="ECO:0000256" key="4">
    <source>
        <dbReference type="ARBA" id="ARBA00022679"/>
    </source>
</evidence>
<feature type="domain" description="Glycosyltransferase RgtA/B/C/D-like" evidence="9">
    <location>
        <begin position="113"/>
        <end position="261"/>
    </location>
</feature>
<dbReference type="KEGG" id="pef:A7E78_01530"/>
<evidence type="ECO:0000313" key="10">
    <source>
        <dbReference type="EMBL" id="APG26656.1"/>
    </source>
</evidence>
<evidence type="ECO:0000256" key="7">
    <source>
        <dbReference type="ARBA" id="ARBA00023136"/>
    </source>
</evidence>
<evidence type="ECO:0000256" key="1">
    <source>
        <dbReference type="ARBA" id="ARBA00004651"/>
    </source>
</evidence>
<dbReference type="GO" id="GO:0016763">
    <property type="term" value="F:pentosyltransferase activity"/>
    <property type="evidence" value="ECO:0007669"/>
    <property type="project" value="TreeGrafter"/>
</dbReference>
<keyword evidence="3" id="KW-0328">Glycosyltransferase</keyword>
<feature type="transmembrane region" description="Helical" evidence="8">
    <location>
        <begin position="203"/>
        <end position="227"/>
    </location>
</feature>
<dbReference type="EMBL" id="CP015519">
    <property type="protein sequence ID" value="APG26656.1"/>
    <property type="molecule type" value="Genomic_DNA"/>
</dbReference>
<dbReference type="Pfam" id="PF13231">
    <property type="entry name" value="PMT_2"/>
    <property type="match status" value="1"/>
</dbReference>
<keyword evidence="2" id="KW-1003">Cell membrane</keyword>
<dbReference type="AlphaFoldDB" id="A0A1L3GL37"/>
<feature type="transmembrane region" description="Helical" evidence="8">
    <location>
        <begin position="239"/>
        <end position="260"/>
    </location>
</feature>
<dbReference type="GO" id="GO:0009103">
    <property type="term" value="P:lipopolysaccharide biosynthetic process"/>
    <property type="evidence" value="ECO:0007669"/>
    <property type="project" value="UniProtKB-ARBA"/>
</dbReference>